<dbReference type="InterPro" id="IPR017871">
    <property type="entry name" value="ABC_transporter-like_CS"/>
</dbReference>
<dbReference type="CDD" id="cd03215">
    <property type="entry name" value="ABC_Carb_Monos_II"/>
    <property type="match status" value="1"/>
</dbReference>
<dbReference type="RefSeq" id="WP_128445299.1">
    <property type="nucleotide sequence ID" value="NZ_SBIP01000005.1"/>
</dbReference>
<keyword evidence="9" id="KW-1278">Translocase</keyword>
<organism evidence="12 13">
    <name type="scientific">Neorhizobium lilium</name>
    <dbReference type="NCBI Taxonomy" id="2503024"/>
    <lineage>
        <taxon>Bacteria</taxon>
        <taxon>Pseudomonadati</taxon>
        <taxon>Pseudomonadota</taxon>
        <taxon>Alphaproteobacteria</taxon>
        <taxon>Hyphomicrobiales</taxon>
        <taxon>Rhizobiaceae</taxon>
        <taxon>Rhizobium/Agrobacterium group</taxon>
        <taxon>Neorhizobium</taxon>
    </lineage>
</organism>
<evidence type="ECO:0000313" key="12">
    <source>
        <dbReference type="EMBL" id="RWX75200.1"/>
    </source>
</evidence>
<keyword evidence="13" id="KW-1185">Reference proteome</keyword>
<dbReference type="GO" id="GO:0005886">
    <property type="term" value="C:plasma membrane"/>
    <property type="evidence" value="ECO:0007669"/>
    <property type="project" value="UniProtKB-SubCell"/>
</dbReference>
<dbReference type="InterPro" id="IPR027417">
    <property type="entry name" value="P-loop_NTPase"/>
</dbReference>
<dbReference type="InterPro" id="IPR050107">
    <property type="entry name" value="ABC_carbohydrate_import_ATPase"/>
</dbReference>
<accession>A0A3S4UJG0</accession>
<dbReference type="PROSITE" id="PS50893">
    <property type="entry name" value="ABC_TRANSPORTER_2"/>
    <property type="match status" value="2"/>
</dbReference>
<evidence type="ECO:0000256" key="3">
    <source>
        <dbReference type="ARBA" id="ARBA00022448"/>
    </source>
</evidence>
<dbReference type="PANTHER" id="PTHR43790:SF3">
    <property type="entry name" value="D-ALLOSE IMPORT ATP-BINDING PROTEIN ALSA-RELATED"/>
    <property type="match status" value="1"/>
</dbReference>
<dbReference type="InterPro" id="IPR003593">
    <property type="entry name" value="AAA+_ATPase"/>
</dbReference>
<dbReference type="AlphaFoldDB" id="A0A3S4UJG0"/>
<keyword evidence="3" id="KW-0813">Transport</keyword>
<gene>
    <name evidence="12" type="ORF">EPK99_21315</name>
</gene>
<keyword evidence="10" id="KW-0472">Membrane</keyword>
<proteinExistence type="inferred from homology"/>
<dbReference type="Gene3D" id="3.40.50.300">
    <property type="entry name" value="P-loop containing nucleotide triphosphate hydrolases"/>
    <property type="match status" value="2"/>
</dbReference>
<evidence type="ECO:0000256" key="10">
    <source>
        <dbReference type="ARBA" id="ARBA00023136"/>
    </source>
</evidence>
<sequence>MQTHNRPPHPAPLEDPAPILEMRGISQIFPGVKALDTVDIKLFPGEVTALIGENGAGKSTLVKILTGIYRPNEGEILIDGQAVSFANAQAAIDAGVTAIHQETVLFDDLTVGENIFLGHAPRTRFGMIDWREINNRSLGLLQALESEIDPTIRLRDLSIAQRHLVAIARALSVEARIVIMDEPTAALSRKEIDDLFRIIEGLKRQGKAILFISHKFDEVYEIAENFVVFRDGRAVGHGKLPETPQQDIVRLMVGRDVKDVFPKVKVEIGAPVLRVEGFTHPTEFRDIFFELRRGEILGVYGLIGAGRSELCQALFGVTRASAGRLVLEDTPISIGSSGDAIRAGIVYVPEERGRHGLALPMPIFQNMSLPSLSRTSRGGFLKAANELALARKYAERLDLRAAALSVPVGTLSGGNQQKVVIGKWLATKPKVIILDEPTKGIDIGSKAAVHGFIGELASEGLSIIMVSSELPEILGMSDRVMVMREGLAAGMFDREQLSAETLVRAATGNA</sequence>
<evidence type="ECO:0000256" key="4">
    <source>
        <dbReference type="ARBA" id="ARBA00022475"/>
    </source>
</evidence>
<dbReference type="GO" id="GO:0005524">
    <property type="term" value="F:ATP binding"/>
    <property type="evidence" value="ECO:0007669"/>
    <property type="project" value="UniProtKB-KW"/>
</dbReference>
<evidence type="ECO:0000256" key="8">
    <source>
        <dbReference type="ARBA" id="ARBA00022840"/>
    </source>
</evidence>
<dbReference type="FunFam" id="3.40.50.300:FF:000127">
    <property type="entry name" value="Ribose import ATP-binding protein RbsA"/>
    <property type="match status" value="1"/>
</dbReference>
<dbReference type="GO" id="GO:0016887">
    <property type="term" value="F:ATP hydrolysis activity"/>
    <property type="evidence" value="ECO:0007669"/>
    <property type="project" value="InterPro"/>
</dbReference>
<evidence type="ECO:0000259" key="11">
    <source>
        <dbReference type="PROSITE" id="PS50893"/>
    </source>
</evidence>
<protein>
    <submittedName>
        <fullName evidence="12">Sugar ABC transporter ATP-binding protein</fullName>
    </submittedName>
</protein>
<comment type="similarity">
    <text evidence="2">Belongs to the ABC transporter superfamily.</text>
</comment>
<name>A0A3S4UJG0_9HYPH</name>
<evidence type="ECO:0000256" key="2">
    <source>
        <dbReference type="ARBA" id="ARBA00005417"/>
    </source>
</evidence>
<keyword evidence="6" id="KW-0677">Repeat</keyword>
<dbReference type="PANTHER" id="PTHR43790">
    <property type="entry name" value="CARBOHYDRATE TRANSPORT ATP-BINDING PROTEIN MG119-RELATED"/>
    <property type="match status" value="1"/>
</dbReference>
<dbReference type="CDD" id="cd03216">
    <property type="entry name" value="ABC_Carb_Monos_I"/>
    <property type="match status" value="1"/>
</dbReference>
<keyword evidence="8 12" id="KW-0067">ATP-binding</keyword>
<dbReference type="InterPro" id="IPR003439">
    <property type="entry name" value="ABC_transporter-like_ATP-bd"/>
</dbReference>
<keyword evidence="7" id="KW-0547">Nucleotide-binding</keyword>
<dbReference type="Proteomes" id="UP000287687">
    <property type="component" value="Unassembled WGS sequence"/>
</dbReference>
<evidence type="ECO:0000313" key="13">
    <source>
        <dbReference type="Proteomes" id="UP000287687"/>
    </source>
</evidence>
<evidence type="ECO:0000256" key="7">
    <source>
        <dbReference type="ARBA" id="ARBA00022741"/>
    </source>
</evidence>
<evidence type="ECO:0000256" key="9">
    <source>
        <dbReference type="ARBA" id="ARBA00022967"/>
    </source>
</evidence>
<dbReference type="PROSITE" id="PS00211">
    <property type="entry name" value="ABC_TRANSPORTER_1"/>
    <property type="match status" value="1"/>
</dbReference>
<keyword evidence="5" id="KW-0762">Sugar transport</keyword>
<comment type="subcellular location">
    <subcellularLocation>
        <location evidence="1">Cell membrane</location>
        <topology evidence="1">Peripheral membrane protein</topology>
    </subcellularLocation>
</comment>
<reference evidence="12 13" key="1">
    <citation type="submission" date="2019-01" db="EMBL/GenBank/DDBJ databases">
        <title>The draft genome of Rhizobium sp. 24NR.</title>
        <authorList>
            <person name="Liu L."/>
            <person name="Liang L."/>
            <person name="Shi S."/>
            <person name="Xu L."/>
            <person name="Wang X."/>
            <person name="Li L."/>
            <person name="Zhang X."/>
        </authorList>
    </citation>
    <scope>NUCLEOTIDE SEQUENCE [LARGE SCALE GENOMIC DNA]</scope>
    <source>
        <strain evidence="12 13">24NR</strain>
    </source>
</reference>
<dbReference type="SUPFAM" id="SSF52540">
    <property type="entry name" value="P-loop containing nucleoside triphosphate hydrolases"/>
    <property type="match status" value="2"/>
</dbReference>
<dbReference type="Pfam" id="PF00005">
    <property type="entry name" value="ABC_tran"/>
    <property type="match status" value="2"/>
</dbReference>
<dbReference type="SMART" id="SM00382">
    <property type="entry name" value="AAA"/>
    <property type="match status" value="2"/>
</dbReference>
<dbReference type="OrthoDB" id="9805029at2"/>
<dbReference type="EMBL" id="SBIP01000005">
    <property type="protein sequence ID" value="RWX75200.1"/>
    <property type="molecule type" value="Genomic_DNA"/>
</dbReference>
<evidence type="ECO:0000256" key="1">
    <source>
        <dbReference type="ARBA" id="ARBA00004202"/>
    </source>
</evidence>
<evidence type="ECO:0000256" key="5">
    <source>
        <dbReference type="ARBA" id="ARBA00022597"/>
    </source>
</evidence>
<keyword evidence="4" id="KW-1003">Cell membrane</keyword>
<evidence type="ECO:0000256" key="6">
    <source>
        <dbReference type="ARBA" id="ARBA00022737"/>
    </source>
</evidence>
<feature type="domain" description="ABC transporter" evidence="11">
    <location>
        <begin position="255"/>
        <end position="510"/>
    </location>
</feature>
<comment type="caution">
    <text evidence="12">The sequence shown here is derived from an EMBL/GenBank/DDBJ whole genome shotgun (WGS) entry which is preliminary data.</text>
</comment>
<feature type="domain" description="ABC transporter" evidence="11">
    <location>
        <begin position="20"/>
        <end position="256"/>
    </location>
</feature>